<gene>
    <name evidence="1" type="ORF">LCGC14_0944910</name>
</gene>
<dbReference type="AlphaFoldDB" id="A0A0F9NNQ7"/>
<comment type="caution">
    <text evidence="1">The sequence shown here is derived from an EMBL/GenBank/DDBJ whole genome shotgun (WGS) entry which is preliminary data.</text>
</comment>
<name>A0A0F9NNQ7_9ZZZZ</name>
<dbReference type="EMBL" id="LAZR01003326">
    <property type="protein sequence ID" value="KKN19529.1"/>
    <property type="molecule type" value="Genomic_DNA"/>
</dbReference>
<accession>A0A0F9NNQ7</accession>
<sequence>MKTKDVIEMLQKADPSGKLDCVVGNYDIFCAHVEPAYWDGCMQLLVRDKDNSYYNVTGAIYTSKGVKVQIETMGIDDALCEDPELPVEVIDTFVNKRMQDQVDAWRVERKKEL</sequence>
<evidence type="ECO:0000313" key="1">
    <source>
        <dbReference type="EMBL" id="KKN19529.1"/>
    </source>
</evidence>
<reference evidence="1" key="1">
    <citation type="journal article" date="2015" name="Nature">
        <title>Complex archaea that bridge the gap between prokaryotes and eukaryotes.</title>
        <authorList>
            <person name="Spang A."/>
            <person name="Saw J.H."/>
            <person name="Jorgensen S.L."/>
            <person name="Zaremba-Niedzwiedzka K."/>
            <person name="Martijn J."/>
            <person name="Lind A.E."/>
            <person name="van Eijk R."/>
            <person name="Schleper C."/>
            <person name="Guy L."/>
            <person name="Ettema T.J."/>
        </authorList>
    </citation>
    <scope>NUCLEOTIDE SEQUENCE</scope>
</reference>
<organism evidence="1">
    <name type="scientific">marine sediment metagenome</name>
    <dbReference type="NCBI Taxonomy" id="412755"/>
    <lineage>
        <taxon>unclassified sequences</taxon>
        <taxon>metagenomes</taxon>
        <taxon>ecological metagenomes</taxon>
    </lineage>
</organism>
<proteinExistence type="predicted"/>
<protein>
    <submittedName>
        <fullName evidence="1">Uncharacterized protein</fullName>
    </submittedName>
</protein>